<accession>A0A7W5D2K3</accession>
<evidence type="ECO:0000256" key="1">
    <source>
        <dbReference type="SAM" id="MobiDB-lite"/>
    </source>
</evidence>
<dbReference type="EMBL" id="JACHYA010000005">
    <property type="protein sequence ID" value="MBB3171754.1"/>
    <property type="molecule type" value="Genomic_DNA"/>
</dbReference>
<gene>
    <name evidence="2" type="ORF">FHR31_001580</name>
</gene>
<dbReference type="AlphaFoldDB" id="A0A7W5D2K3"/>
<proteinExistence type="predicted"/>
<sequence length="244" mass="27122">MFKDNLKRFRKSRKARELTGDGDSIMQGRVRGTFTFDTREALPDMMAAACVKSERPSDTQTGPKRTLARWSVFADGTGRALRRKANRRAGHFRLAMAPKQPLPAAGPNTSLSPLPGWRIWRVKDSTIAVRSGTGGQSPLSNSDPVPTPAMPPRKRVAKRCRFSRLGRRRPRAAFRERPSHFDPLTERCSCDLPPPRTSPLSAFGPAALASCAARRVSCSKALRLLRVAFIPSWLHRRNSLDPTP</sequence>
<name>A0A7W5D2K3_9ACTN</name>
<feature type="region of interest" description="Disordered" evidence="1">
    <location>
        <begin position="130"/>
        <end position="156"/>
    </location>
</feature>
<evidence type="ECO:0000313" key="2">
    <source>
        <dbReference type="EMBL" id="MBB3171754.1"/>
    </source>
</evidence>
<organism evidence="2 3">
    <name type="scientific">Parvibacter caecicola</name>
    <dbReference type="NCBI Taxonomy" id="747645"/>
    <lineage>
        <taxon>Bacteria</taxon>
        <taxon>Bacillati</taxon>
        <taxon>Actinomycetota</taxon>
        <taxon>Coriobacteriia</taxon>
        <taxon>Coriobacteriales</taxon>
        <taxon>Coriobacteriaceae</taxon>
        <taxon>Parvibacter</taxon>
    </lineage>
</organism>
<comment type="caution">
    <text evidence="2">The sequence shown here is derived from an EMBL/GenBank/DDBJ whole genome shotgun (WGS) entry which is preliminary data.</text>
</comment>
<evidence type="ECO:0000313" key="3">
    <source>
        <dbReference type="Proteomes" id="UP000530850"/>
    </source>
</evidence>
<reference evidence="2 3" key="1">
    <citation type="submission" date="2020-08" db="EMBL/GenBank/DDBJ databases">
        <title>Sequencing the genomes of 1000 actinobacteria strains.</title>
        <authorList>
            <person name="Klenk H.-P."/>
        </authorList>
    </citation>
    <scope>NUCLEOTIDE SEQUENCE [LARGE SCALE GENOMIC DNA]</scope>
    <source>
        <strain evidence="2 3">DSM 22242</strain>
    </source>
</reference>
<protein>
    <submittedName>
        <fullName evidence="2">Uncharacterized protein</fullName>
    </submittedName>
</protein>
<dbReference type="Proteomes" id="UP000530850">
    <property type="component" value="Unassembled WGS sequence"/>
</dbReference>